<dbReference type="AlphaFoldDB" id="A0A7S2LBT9"/>
<feature type="domain" description="EH" evidence="4">
    <location>
        <begin position="16"/>
        <end position="132"/>
    </location>
</feature>
<dbReference type="Pfam" id="PF12763">
    <property type="entry name" value="EH"/>
    <property type="match status" value="2"/>
</dbReference>
<evidence type="ECO:0000256" key="3">
    <source>
        <dbReference type="SAM" id="MobiDB-lite"/>
    </source>
</evidence>
<name>A0A7S2LBT9_9STRA</name>
<dbReference type="InterPro" id="IPR002048">
    <property type="entry name" value="EF_hand_dom"/>
</dbReference>
<dbReference type="SMART" id="SM00054">
    <property type="entry name" value="EFh"/>
    <property type="match status" value="3"/>
</dbReference>
<dbReference type="GO" id="GO:0005737">
    <property type="term" value="C:cytoplasm"/>
    <property type="evidence" value="ECO:0007669"/>
    <property type="project" value="TreeGrafter"/>
</dbReference>
<feature type="compositionally biased region" description="Low complexity" evidence="3">
    <location>
        <begin position="357"/>
        <end position="368"/>
    </location>
</feature>
<feature type="region of interest" description="Disordered" evidence="3">
    <location>
        <begin position="443"/>
        <end position="474"/>
    </location>
</feature>
<protein>
    <recommendedName>
        <fullName evidence="7">Calmodulin</fullName>
    </recommendedName>
</protein>
<evidence type="ECO:0008006" key="7">
    <source>
        <dbReference type="Google" id="ProtNLM"/>
    </source>
</evidence>
<dbReference type="Gene3D" id="1.10.238.10">
    <property type="entry name" value="EF-hand"/>
    <property type="match status" value="2"/>
</dbReference>
<feature type="compositionally biased region" description="Pro residues" evidence="3">
    <location>
        <begin position="451"/>
        <end position="460"/>
    </location>
</feature>
<dbReference type="InterPro" id="IPR011992">
    <property type="entry name" value="EF-hand-dom_pair"/>
</dbReference>
<organism evidence="6">
    <name type="scientific">Leptocylindrus danicus</name>
    <dbReference type="NCBI Taxonomy" id="163516"/>
    <lineage>
        <taxon>Eukaryota</taxon>
        <taxon>Sar</taxon>
        <taxon>Stramenopiles</taxon>
        <taxon>Ochrophyta</taxon>
        <taxon>Bacillariophyta</taxon>
        <taxon>Coscinodiscophyceae</taxon>
        <taxon>Chaetocerotophycidae</taxon>
        <taxon>Leptocylindrales</taxon>
        <taxon>Leptocylindraceae</taxon>
        <taxon>Leptocylindrus</taxon>
    </lineage>
</organism>
<feature type="coiled-coil region" evidence="2">
    <location>
        <begin position="759"/>
        <end position="786"/>
    </location>
</feature>
<dbReference type="EMBL" id="HBGY01026627">
    <property type="protein sequence ID" value="CAD9600393.1"/>
    <property type="molecule type" value="Transcribed_RNA"/>
</dbReference>
<dbReference type="GO" id="GO:0005886">
    <property type="term" value="C:plasma membrane"/>
    <property type="evidence" value="ECO:0007669"/>
    <property type="project" value="TreeGrafter"/>
</dbReference>
<proteinExistence type="predicted"/>
<feature type="region of interest" description="Disordered" evidence="3">
    <location>
        <begin position="343"/>
        <end position="368"/>
    </location>
</feature>
<dbReference type="GO" id="GO:0016197">
    <property type="term" value="P:endosomal transport"/>
    <property type="evidence" value="ECO:0007669"/>
    <property type="project" value="TreeGrafter"/>
</dbReference>
<sequence>MAAAAAALTYTPTPQELPLYEALFQTADGNQRGSISGAEAVAFFSRSKLPVQALRQIWTLADSSKTNTLHRAEFFVAVRLIQLYQNGEKGEGADLQARAGVVLKPPVFENFTMPQPTPTPVPVVQHPPVQQPVVVQQPTPVVQQGNGGGALTTDPYALTPGDISSYSALFPNYADTNTNKVPGQVAVTLFTKSGLDTGVLRGIWAMCDVDGDNMLDLYEFVAAMHLIVCVGKKGCAVPGNGALPPGLKGYVTSKGGTLGNAVGSVAAAPSTPSGDPMSLPSPNSVMPPPNVNVNAPMAQVAAPVYQQQPPPLQQVQQQVPEDRFSAFDDLDTSTVVSTGHYSVNNHAMQQPPPQPPQQQQQQYPTNTTSTNIMGGGGGMSVGNVSIGMSAANSITEPPSPVPVPVQHQHTTAAAAAVPMMQMPSIVDEAVEVPASEPVPPVATVSYTTPTPSVPSVPAPSVPASNNNESSNGAQSLQSLVTKLQAENISLKAKLGTYSSEEGELVEQKQKLLVDIGALMDRLTVLREEVVTKREAIGVLGAEVAVLGEKKEVLKEAVVAEEGHLEWMEGVQQAQQQQQQVQEPAAPVVQDMDFFGATPVVSAPVPAPAPVMSSYHQEQPFNVAAPAPAPLESSSSNNLNPFEQPQQPQPVAVVQPAPVPVQEQEPPEPTAEETARLAALRENTDAIRSRREEASTKIVELTAASSAAAANANSAEQEVADINSAKTKFGGKKKKAKALEAATSKASLERQKAYEAAHAVKLAEEGLRTLQAELETAEVELVSYESYVQDNLQKKKAEMENGNNYNMAPAPVPVSKPAPAPVYSQPPAHLRTNTAEITSDMFGLYGGAVMGGGDPSPDKQQPYGNGGMSGAANTNPFW</sequence>
<evidence type="ECO:0000313" key="6">
    <source>
        <dbReference type="EMBL" id="CAD9600393.1"/>
    </source>
</evidence>
<dbReference type="PANTHER" id="PTHR11216:SF174">
    <property type="entry name" value="GH06923P"/>
    <property type="match status" value="1"/>
</dbReference>
<dbReference type="InterPro" id="IPR018247">
    <property type="entry name" value="EF_Hand_1_Ca_BS"/>
</dbReference>
<evidence type="ECO:0000256" key="2">
    <source>
        <dbReference type="SAM" id="Coils"/>
    </source>
</evidence>
<evidence type="ECO:0000259" key="5">
    <source>
        <dbReference type="PROSITE" id="PS50222"/>
    </source>
</evidence>
<feature type="domain" description="EF-hand" evidence="5">
    <location>
        <begin position="195"/>
        <end position="230"/>
    </location>
</feature>
<gene>
    <name evidence="6" type="ORF">LDAN0321_LOCUS16486</name>
</gene>
<evidence type="ECO:0000259" key="4">
    <source>
        <dbReference type="PROSITE" id="PS50031"/>
    </source>
</evidence>
<accession>A0A7S2LBT9</accession>
<dbReference type="InterPro" id="IPR000261">
    <property type="entry name" value="EH_dom"/>
</dbReference>
<feature type="domain" description="EH" evidence="4">
    <location>
        <begin position="162"/>
        <end position="238"/>
    </location>
</feature>
<feature type="region of interest" description="Disordered" evidence="3">
    <location>
        <begin position="848"/>
        <end position="877"/>
    </location>
</feature>
<dbReference type="GO" id="GO:0006897">
    <property type="term" value="P:endocytosis"/>
    <property type="evidence" value="ECO:0007669"/>
    <property type="project" value="TreeGrafter"/>
</dbReference>
<feature type="region of interest" description="Disordered" evidence="3">
    <location>
        <begin position="624"/>
        <end position="649"/>
    </location>
</feature>
<feature type="compositionally biased region" description="Polar residues" evidence="3">
    <location>
        <begin position="465"/>
        <end position="474"/>
    </location>
</feature>
<dbReference type="GO" id="GO:0005509">
    <property type="term" value="F:calcium ion binding"/>
    <property type="evidence" value="ECO:0007669"/>
    <property type="project" value="InterPro"/>
</dbReference>
<dbReference type="SUPFAM" id="SSF47473">
    <property type="entry name" value="EF-hand"/>
    <property type="match status" value="2"/>
</dbReference>
<keyword evidence="2" id="KW-0175">Coiled coil</keyword>
<dbReference type="PROSITE" id="PS00018">
    <property type="entry name" value="EF_HAND_1"/>
    <property type="match status" value="1"/>
</dbReference>
<dbReference type="SMART" id="SM00027">
    <property type="entry name" value="EH"/>
    <property type="match status" value="2"/>
</dbReference>
<dbReference type="CDD" id="cd00052">
    <property type="entry name" value="EH"/>
    <property type="match status" value="2"/>
</dbReference>
<dbReference type="PANTHER" id="PTHR11216">
    <property type="entry name" value="EH DOMAIN"/>
    <property type="match status" value="1"/>
</dbReference>
<dbReference type="PROSITE" id="PS50222">
    <property type="entry name" value="EF_HAND_2"/>
    <property type="match status" value="1"/>
</dbReference>
<evidence type="ECO:0000256" key="1">
    <source>
        <dbReference type="ARBA" id="ARBA00022837"/>
    </source>
</evidence>
<dbReference type="PROSITE" id="PS50031">
    <property type="entry name" value="EH"/>
    <property type="match status" value="2"/>
</dbReference>
<reference evidence="6" key="1">
    <citation type="submission" date="2021-01" db="EMBL/GenBank/DDBJ databases">
        <authorList>
            <person name="Corre E."/>
            <person name="Pelletier E."/>
            <person name="Niang G."/>
            <person name="Scheremetjew M."/>
            <person name="Finn R."/>
            <person name="Kale V."/>
            <person name="Holt S."/>
            <person name="Cochrane G."/>
            <person name="Meng A."/>
            <person name="Brown T."/>
            <person name="Cohen L."/>
        </authorList>
    </citation>
    <scope>NUCLEOTIDE SEQUENCE</scope>
    <source>
        <strain evidence="6">B650</strain>
    </source>
</reference>
<keyword evidence="1" id="KW-0106">Calcium</keyword>